<evidence type="ECO:0000256" key="1">
    <source>
        <dbReference type="ARBA" id="ARBA00006499"/>
    </source>
</evidence>
<dbReference type="Gene3D" id="3.40.50.1820">
    <property type="entry name" value="alpha/beta hydrolase"/>
    <property type="match status" value="1"/>
</dbReference>
<evidence type="ECO:0000313" key="5">
    <source>
        <dbReference type="Proteomes" id="UP001174691"/>
    </source>
</evidence>
<dbReference type="Pfam" id="PF02230">
    <property type="entry name" value="Abhydrolase_2"/>
    <property type="match status" value="2"/>
</dbReference>
<comment type="similarity">
    <text evidence="1">Belongs to the AB hydrolase superfamily. AB hydrolase 2 family.</text>
</comment>
<dbReference type="InterPro" id="IPR029058">
    <property type="entry name" value="AB_hydrolase_fold"/>
</dbReference>
<dbReference type="AlphaFoldDB" id="A0AA38VZJ9"/>
<feature type="domain" description="Phospholipase/carboxylesterase/thioesterase" evidence="3">
    <location>
        <begin position="14"/>
        <end position="170"/>
    </location>
</feature>
<dbReference type="GO" id="GO:0052689">
    <property type="term" value="F:carboxylic ester hydrolase activity"/>
    <property type="evidence" value="ECO:0007669"/>
    <property type="project" value="TreeGrafter"/>
</dbReference>
<dbReference type="GO" id="GO:0005737">
    <property type="term" value="C:cytoplasm"/>
    <property type="evidence" value="ECO:0007669"/>
    <property type="project" value="TreeGrafter"/>
</dbReference>
<dbReference type="GO" id="GO:0008474">
    <property type="term" value="F:palmitoyl-(protein) hydrolase activity"/>
    <property type="evidence" value="ECO:0007669"/>
    <property type="project" value="TreeGrafter"/>
</dbReference>
<feature type="domain" description="Phospholipase/carboxylesterase/thioesterase" evidence="3">
    <location>
        <begin position="230"/>
        <end position="289"/>
    </location>
</feature>
<evidence type="ECO:0000313" key="4">
    <source>
        <dbReference type="EMBL" id="KAJ9161750.1"/>
    </source>
</evidence>
<dbReference type="SUPFAM" id="SSF53474">
    <property type="entry name" value="alpha/beta-Hydrolases"/>
    <property type="match status" value="1"/>
</dbReference>
<dbReference type="PANTHER" id="PTHR10655:SF64">
    <property type="entry name" value="PHOSPHOLIPASE_CARBOXYLESTERASE_THIOESTERASE DOMAIN-CONTAINING PROTEIN"/>
    <property type="match status" value="1"/>
</dbReference>
<protein>
    <submittedName>
        <fullName evidence="4">Alpha/beta-hydrolase</fullName>
    </submittedName>
</protein>
<organism evidence="4 5">
    <name type="scientific">Coniochaeta hoffmannii</name>
    <dbReference type="NCBI Taxonomy" id="91930"/>
    <lineage>
        <taxon>Eukaryota</taxon>
        <taxon>Fungi</taxon>
        <taxon>Dikarya</taxon>
        <taxon>Ascomycota</taxon>
        <taxon>Pezizomycotina</taxon>
        <taxon>Sordariomycetes</taxon>
        <taxon>Sordariomycetidae</taxon>
        <taxon>Coniochaetales</taxon>
        <taxon>Coniochaetaceae</taxon>
        <taxon>Coniochaeta</taxon>
    </lineage>
</organism>
<evidence type="ECO:0000259" key="3">
    <source>
        <dbReference type="Pfam" id="PF02230"/>
    </source>
</evidence>
<dbReference type="InterPro" id="IPR003140">
    <property type="entry name" value="PLipase/COase/thioEstase"/>
</dbReference>
<comment type="caution">
    <text evidence="4">The sequence shown here is derived from an EMBL/GenBank/DDBJ whole genome shotgun (WGS) entry which is preliminary data.</text>
</comment>
<dbReference type="PANTHER" id="PTHR10655">
    <property type="entry name" value="LYSOPHOSPHOLIPASE-RELATED"/>
    <property type="match status" value="1"/>
</dbReference>
<name>A0AA38VZJ9_9PEZI</name>
<keyword evidence="5" id="KW-1185">Reference proteome</keyword>
<accession>A0AA38VZJ9</accession>
<feature type="region of interest" description="Disordered" evidence="2">
    <location>
        <begin position="182"/>
        <end position="205"/>
    </location>
</feature>
<dbReference type="EMBL" id="JANBVN010000019">
    <property type="protein sequence ID" value="KAJ9161750.1"/>
    <property type="molecule type" value="Genomic_DNA"/>
</dbReference>
<dbReference type="Proteomes" id="UP001174691">
    <property type="component" value="Unassembled WGS sequence"/>
</dbReference>
<sequence length="293" mass="31548">MAAYPEPLVILPLAPPHKQTFILLHGRGSSGEKFGPPLLDTPIRLHPSDTTADVKTLASAFPHARFVFPTAARRRATIYGRALTHQWFDNWKLDPPATDREGLQVPGLRETTAYLHDLVHAEIATLGGSAADVVLGGLSQGCAAALVGMLLWEGELLGGFVGMCGWLPFVVRLGEQLGAAGDGGAAEGDAYDPFERHGEGSDLDPPARTVQWLREELQLSSASICSDLGGTRVFLGHGVEDDRVSVVLGREASACLNQMGIDVSWREYEGVGHWYSGDMLRDIVQFLGTKVEP</sequence>
<proteinExistence type="inferred from homology"/>
<dbReference type="InterPro" id="IPR050565">
    <property type="entry name" value="LYPA1-2/EST-like"/>
</dbReference>
<reference evidence="4" key="1">
    <citation type="submission" date="2022-07" db="EMBL/GenBank/DDBJ databases">
        <title>Fungi with potential for degradation of polypropylene.</title>
        <authorList>
            <person name="Gostincar C."/>
        </authorList>
    </citation>
    <scope>NUCLEOTIDE SEQUENCE</scope>
    <source>
        <strain evidence="4">EXF-13287</strain>
    </source>
</reference>
<gene>
    <name evidence="4" type="ORF">NKR19_g1948</name>
</gene>
<evidence type="ECO:0000256" key="2">
    <source>
        <dbReference type="SAM" id="MobiDB-lite"/>
    </source>
</evidence>